<keyword evidence="3 6" id="KW-0238">DNA-binding</keyword>
<dbReference type="Gene3D" id="1.10.260.40">
    <property type="entry name" value="lambda repressor-like DNA-binding domains"/>
    <property type="match status" value="1"/>
</dbReference>
<evidence type="ECO:0000313" key="6">
    <source>
        <dbReference type="EMBL" id="WPJ97260.1"/>
    </source>
</evidence>
<evidence type="ECO:0000256" key="1">
    <source>
        <dbReference type="ARBA" id="ARBA00022491"/>
    </source>
</evidence>
<keyword evidence="4" id="KW-0804">Transcription</keyword>
<dbReference type="Pfam" id="PF00356">
    <property type="entry name" value="LacI"/>
    <property type="match status" value="1"/>
</dbReference>
<keyword evidence="1" id="KW-0678">Repressor</keyword>
<evidence type="ECO:0000313" key="7">
    <source>
        <dbReference type="Proteomes" id="UP001324993"/>
    </source>
</evidence>
<dbReference type="SMART" id="SM00354">
    <property type="entry name" value="HTH_LACI"/>
    <property type="match status" value="1"/>
</dbReference>
<dbReference type="InterPro" id="IPR010982">
    <property type="entry name" value="Lambda_DNA-bd_dom_sf"/>
</dbReference>
<dbReference type="Proteomes" id="UP001324993">
    <property type="component" value="Chromosome"/>
</dbReference>
<dbReference type="Gene3D" id="3.40.50.2300">
    <property type="match status" value="2"/>
</dbReference>
<dbReference type="InterPro" id="IPR028082">
    <property type="entry name" value="Peripla_BP_I"/>
</dbReference>
<name>A0ABZ0RM13_9BACT</name>
<dbReference type="SUPFAM" id="SSF53822">
    <property type="entry name" value="Periplasmic binding protein-like I"/>
    <property type="match status" value="1"/>
</dbReference>
<feature type="domain" description="HTH lacI-type" evidence="5">
    <location>
        <begin position="4"/>
        <end position="58"/>
    </location>
</feature>
<sequence>MKSPTIREIAKACGVNNSTVSRALSNKPLVSADTRERILAIAKDMGWKPNPLASAYLAHRRATRSPKYKAHIAYILARGDITKFSALPDYVKIHYTGAQKRAEALGYTLEIFWLHEINYNLKSLSRLLYDRGVPGAIFATQDFLNEKQLAEFNWDAFATAATAYDMLQPMLHRAAFYWPHAVRLALDNIERAGYKKIGLAIPESMDRRTDYALAATYHYAEKHSARAKRYDSYIFPDTHEGKTTLKNWISKKMPEVIIGTEEVWKSLKQLGLKVPNDIAFVSPQWSSVWPDVAGIDQDPALVGANTLDLVANQLLCNERGIPSKPQLLLSEGIWRNGRSLPQKSLTDDKFSTKG</sequence>
<protein>
    <submittedName>
        <fullName evidence="6">LacI family DNA-binding transcriptional regulator</fullName>
    </submittedName>
</protein>
<organism evidence="6 7">
    <name type="scientific">Coraliomargarita algicola</name>
    <dbReference type="NCBI Taxonomy" id="3092156"/>
    <lineage>
        <taxon>Bacteria</taxon>
        <taxon>Pseudomonadati</taxon>
        <taxon>Verrucomicrobiota</taxon>
        <taxon>Opitutia</taxon>
        <taxon>Puniceicoccales</taxon>
        <taxon>Coraliomargaritaceae</taxon>
        <taxon>Coraliomargarita</taxon>
    </lineage>
</organism>
<dbReference type="GO" id="GO:0003677">
    <property type="term" value="F:DNA binding"/>
    <property type="evidence" value="ECO:0007669"/>
    <property type="project" value="UniProtKB-KW"/>
</dbReference>
<dbReference type="RefSeq" id="WP_319834105.1">
    <property type="nucleotide sequence ID" value="NZ_CP138858.1"/>
</dbReference>
<dbReference type="PANTHER" id="PTHR30146">
    <property type="entry name" value="LACI-RELATED TRANSCRIPTIONAL REPRESSOR"/>
    <property type="match status" value="1"/>
</dbReference>
<dbReference type="CDD" id="cd01392">
    <property type="entry name" value="HTH_LacI"/>
    <property type="match status" value="1"/>
</dbReference>
<gene>
    <name evidence="6" type="ORF">SH580_06005</name>
</gene>
<proteinExistence type="predicted"/>
<evidence type="ECO:0000259" key="5">
    <source>
        <dbReference type="PROSITE" id="PS50932"/>
    </source>
</evidence>
<dbReference type="InterPro" id="IPR000843">
    <property type="entry name" value="HTH_LacI"/>
</dbReference>
<evidence type="ECO:0000256" key="4">
    <source>
        <dbReference type="ARBA" id="ARBA00023163"/>
    </source>
</evidence>
<keyword evidence="7" id="KW-1185">Reference proteome</keyword>
<accession>A0ABZ0RM13</accession>
<dbReference type="EMBL" id="CP138858">
    <property type="protein sequence ID" value="WPJ97260.1"/>
    <property type="molecule type" value="Genomic_DNA"/>
</dbReference>
<dbReference type="PROSITE" id="PS50932">
    <property type="entry name" value="HTH_LACI_2"/>
    <property type="match status" value="1"/>
</dbReference>
<keyword evidence="2" id="KW-0805">Transcription regulation</keyword>
<reference evidence="6 7" key="1">
    <citation type="submission" date="2023-11" db="EMBL/GenBank/DDBJ databases">
        <title>Coraliomargarita sp. nov., isolated from marine algae.</title>
        <authorList>
            <person name="Lee J.K."/>
            <person name="Baek J.H."/>
            <person name="Kim J.M."/>
            <person name="Choi D.G."/>
            <person name="Jeon C.O."/>
        </authorList>
    </citation>
    <scope>NUCLEOTIDE SEQUENCE [LARGE SCALE GENOMIC DNA]</scope>
    <source>
        <strain evidence="6 7">J2-16</strain>
    </source>
</reference>
<dbReference type="PANTHER" id="PTHR30146:SF148">
    <property type="entry name" value="HTH-TYPE TRANSCRIPTIONAL REPRESSOR PURR-RELATED"/>
    <property type="match status" value="1"/>
</dbReference>
<dbReference type="SUPFAM" id="SSF47413">
    <property type="entry name" value="lambda repressor-like DNA-binding domains"/>
    <property type="match status" value="1"/>
</dbReference>
<evidence type="ECO:0000256" key="2">
    <source>
        <dbReference type="ARBA" id="ARBA00023015"/>
    </source>
</evidence>
<evidence type="ECO:0000256" key="3">
    <source>
        <dbReference type="ARBA" id="ARBA00023125"/>
    </source>
</evidence>